<protein>
    <submittedName>
        <fullName evidence="1">Os10g0433700 protein</fullName>
    </submittedName>
</protein>
<organism evidence="1 2">
    <name type="scientific">Oryza sativa subsp. japonica</name>
    <name type="common">Rice</name>
    <dbReference type="NCBI Taxonomy" id="39947"/>
    <lineage>
        <taxon>Eukaryota</taxon>
        <taxon>Viridiplantae</taxon>
        <taxon>Streptophyta</taxon>
        <taxon>Embryophyta</taxon>
        <taxon>Tracheophyta</taxon>
        <taxon>Spermatophyta</taxon>
        <taxon>Magnoliopsida</taxon>
        <taxon>Liliopsida</taxon>
        <taxon>Poales</taxon>
        <taxon>Poaceae</taxon>
        <taxon>BOP clade</taxon>
        <taxon>Oryzoideae</taxon>
        <taxon>Oryzeae</taxon>
        <taxon>Oryzinae</taxon>
        <taxon>Oryza</taxon>
        <taxon>Oryza sativa</taxon>
    </lineage>
</organism>
<dbReference type="EMBL" id="AP008216">
    <property type="protein sequence ID" value="BAH94897.1"/>
    <property type="molecule type" value="Genomic_DNA"/>
</dbReference>
<evidence type="ECO:0000313" key="2">
    <source>
        <dbReference type="Proteomes" id="UP000000763"/>
    </source>
</evidence>
<reference evidence="1 2" key="1">
    <citation type="journal article" date="2005" name="Nature">
        <title>The map-based sequence of the rice genome.</title>
        <authorList>
            <consortium name="International rice genome sequencing project (IRGSP)"/>
            <person name="Matsumoto T."/>
            <person name="Wu J."/>
            <person name="Kanamori H."/>
            <person name="Katayose Y."/>
            <person name="Fujisawa M."/>
            <person name="Namiki N."/>
            <person name="Mizuno H."/>
            <person name="Yamamoto K."/>
            <person name="Antonio B.A."/>
            <person name="Baba T."/>
            <person name="Sakata K."/>
            <person name="Nagamura Y."/>
            <person name="Aoki H."/>
            <person name="Arikawa K."/>
            <person name="Arita K."/>
            <person name="Bito T."/>
            <person name="Chiden Y."/>
            <person name="Fujitsuka N."/>
            <person name="Fukunaka R."/>
            <person name="Hamada M."/>
            <person name="Harada C."/>
            <person name="Hayashi A."/>
            <person name="Hijishita S."/>
            <person name="Honda M."/>
            <person name="Hosokawa S."/>
            <person name="Ichikawa Y."/>
            <person name="Idonuma A."/>
            <person name="Iijima M."/>
            <person name="Ikeda M."/>
            <person name="Ikeno M."/>
            <person name="Ito K."/>
            <person name="Ito S."/>
            <person name="Ito T."/>
            <person name="Ito Y."/>
            <person name="Ito Y."/>
            <person name="Iwabuchi A."/>
            <person name="Kamiya K."/>
            <person name="Karasawa W."/>
            <person name="Kurita K."/>
            <person name="Katagiri S."/>
            <person name="Kikuta A."/>
            <person name="Kobayashi H."/>
            <person name="Kobayashi N."/>
            <person name="Machita K."/>
            <person name="Maehara T."/>
            <person name="Masukawa M."/>
            <person name="Mizubayashi T."/>
            <person name="Mukai Y."/>
            <person name="Nagasaki H."/>
            <person name="Nagata Y."/>
            <person name="Naito S."/>
            <person name="Nakashima M."/>
            <person name="Nakama Y."/>
            <person name="Nakamichi Y."/>
            <person name="Nakamura M."/>
            <person name="Meguro A."/>
            <person name="Negishi M."/>
            <person name="Ohta I."/>
            <person name="Ohta T."/>
            <person name="Okamoto M."/>
            <person name="Ono N."/>
            <person name="Saji S."/>
            <person name="Sakaguchi M."/>
            <person name="Sakai K."/>
            <person name="Shibata M."/>
            <person name="Shimokawa T."/>
            <person name="Song J."/>
            <person name="Takazaki Y."/>
            <person name="Terasawa K."/>
            <person name="Tsugane M."/>
            <person name="Tsuji K."/>
            <person name="Ueda S."/>
            <person name="Waki K."/>
            <person name="Yamagata H."/>
            <person name="Yamamoto M."/>
            <person name="Yamamoto S."/>
            <person name="Yamane H."/>
            <person name="Yoshiki S."/>
            <person name="Yoshihara R."/>
            <person name="Yukawa K."/>
            <person name="Zhong H."/>
            <person name="Yano M."/>
            <person name="Yuan Q."/>
            <person name="Ouyang S."/>
            <person name="Liu J."/>
            <person name="Jones K.M."/>
            <person name="Gansberger K."/>
            <person name="Moffat K."/>
            <person name="Hill J."/>
            <person name="Bera J."/>
            <person name="Fadrosh D."/>
            <person name="Jin S."/>
            <person name="Johri S."/>
            <person name="Kim M."/>
            <person name="Overton L."/>
            <person name="Reardon M."/>
            <person name="Tsitrin T."/>
            <person name="Vuong H."/>
            <person name="Weaver B."/>
            <person name="Ciecko A."/>
            <person name="Tallon L."/>
            <person name="Jackson J."/>
            <person name="Pai G."/>
            <person name="Aken S.V."/>
            <person name="Utterback T."/>
            <person name="Reidmuller S."/>
            <person name="Feldblyum T."/>
            <person name="Hsiao J."/>
            <person name="Zismann V."/>
            <person name="Iobst S."/>
            <person name="de Vazeille A.R."/>
            <person name="Buell C.R."/>
            <person name="Ying K."/>
            <person name="Li Y."/>
            <person name="Lu T."/>
            <person name="Huang Y."/>
            <person name="Zhao Q."/>
            <person name="Feng Q."/>
            <person name="Zhang L."/>
            <person name="Zhu J."/>
            <person name="Weng Q."/>
            <person name="Mu J."/>
            <person name="Lu Y."/>
            <person name="Fan D."/>
            <person name="Liu Y."/>
            <person name="Guan J."/>
            <person name="Zhang Y."/>
            <person name="Yu S."/>
            <person name="Liu X."/>
            <person name="Zhang Y."/>
            <person name="Hong G."/>
            <person name="Han B."/>
            <person name="Choisne N."/>
            <person name="Demange N."/>
            <person name="Orjeda G."/>
            <person name="Samain S."/>
            <person name="Cattolico L."/>
            <person name="Pelletier E."/>
            <person name="Couloux A."/>
            <person name="Segurens B."/>
            <person name="Wincker P."/>
            <person name="D'Hont A."/>
            <person name="Scarpelli C."/>
            <person name="Weissenbach J."/>
            <person name="Salanoubat M."/>
            <person name="Quetier F."/>
            <person name="Yu Y."/>
            <person name="Kim H.R."/>
            <person name="Rambo T."/>
            <person name="Currie J."/>
            <person name="Collura K."/>
            <person name="Luo M."/>
            <person name="Yang T."/>
            <person name="Ammiraju J.S.S."/>
            <person name="Engler F."/>
            <person name="Soderlund C."/>
            <person name="Wing R.A."/>
            <person name="Palmer L.E."/>
            <person name="de la Bastide M."/>
            <person name="Spiegel L."/>
            <person name="Nascimento L."/>
            <person name="Zutavern T."/>
            <person name="O'Shaughnessy A."/>
            <person name="Dike S."/>
            <person name="Dedhia N."/>
            <person name="Preston R."/>
            <person name="Balija V."/>
            <person name="McCombie W.R."/>
            <person name="Chow T."/>
            <person name="Chen H."/>
            <person name="Chung M."/>
            <person name="Chen C."/>
            <person name="Shaw J."/>
            <person name="Wu H."/>
            <person name="Hsiao K."/>
            <person name="Chao Y."/>
            <person name="Chu M."/>
            <person name="Cheng C."/>
            <person name="Hour A."/>
            <person name="Lee P."/>
            <person name="Lin S."/>
            <person name="Lin Y."/>
            <person name="Liou J."/>
            <person name="Liu S."/>
            <person name="Hsing Y."/>
            <person name="Raghuvanshi S."/>
            <person name="Mohanty A."/>
            <person name="Bharti A.K."/>
            <person name="Gaur A."/>
            <person name="Gupta V."/>
            <person name="Kumar D."/>
            <person name="Ravi V."/>
            <person name="Vij S."/>
            <person name="Kapur A."/>
            <person name="Khurana P."/>
            <person name="Khurana P."/>
            <person name="Khurana J.P."/>
            <person name="Tyagi A.K."/>
            <person name="Gaikwad K."/>
            <person name="Singh A."/>
            <person name="Dalal V."/>
            <person name="Srivastava S."/>
            <person name="Dixit A."/>
            <person name="Pal A.K."/>
            <person name="Ghazi I.A."/>
            <person name="Yadav M."/>
            <person name="Pandit A."/>
            <person name="Bhargava A."/>
            <person name="Sureshbabu K."/>
            <person name="Batra K."/>
            <person name="Sharma T.R."/>
            <person name="Mohapatra T."/>
            <person name="Singh N.K."/>
            <person name="Messing J."/>
            <person name="Nelson A.B."/>
            <person name="Fuks G."/>
            <person name="Kavchok S."/>
            <person name="Keizer G."/>
            <person name="Linton E."/>
            <person name="Llaca V."/>
            <person name="Song R."/>
            <person name="Tanyolac B."/>
            <person name="Young S."/>
            <person name="Ho-Il K."/>
            <person name="Hahn J.H."/>
            <person name="Sangsakoo G."/>
            <person name="Vanavichit A."/>
            <person name="de Mattos Luiz.A.T."/>
            <person name="Zimmer P.D."/>
            <person name="Malone G."/>
            <person name="Dellagostin O."/>
            <person name="de Oliveira A.C."/>
            <person name="Bevan M."/>
            <person name="Bancroft I."/>
            <person name="Minx P."/>
            <person name="Cordum H."/>
            <person name="Wilson R."/>
            <person name="Cheng Z."/>
            <person name="Jin W."/>
            <person name="Jiang J."/>
            <person name="Leong S.A."/>
            <person name="Iwama H."/>
            <person name="Gojobori T."/>
            <person name="Itoh T."/>
            <person name="Niimura Y."/>
            <person name="Fujii Y."/>
            <person name="Habara T."/>
            <person name="Sakai H."/>
            <person name="Sato Y."/>
            <person name="Wilson G."/>
            <person name="Kumar K."/>
            <person name="McCouch S."/>
            <person name="Juretic N."/>
            <person name="Hoen D."/>
            <person name="Wright S."/>
            <person name="Bruskiewich R."/>
            <person name="Bureau T."/>
            <person name="Miyao A."/>
            <person name="Hirochika H."/>
            <person name="Nishikawa T."/>
            <person name="Kadowaki K."/>
            <person name="Sugiura M."/>
            <person name="Burr B."/>
            <person name="Sasaki T."/>
        </authorList>
    </citation>
    <scope>NUCLEOTIDE SEQUENCE [LARGE SCALE GENOMIC DNA]</scope>
    <source>
        <strain evidence="2">cv. Nipponbare</strain>
    </source>
</reference>
<dbReference type="AlphaFoldDB" id="A0A0P0XUG2"/>
<dbReference type="Gramene" id="Os10t0433700-01">
    <property type="protein sequence ID" value="Os10t0433700-01"/>
    <property type="gene ID" value="Os10g0433700"/>
</dbReference>
<evidence type="ECO:0000313" key="1">
    <source>
        <dbReference type="EMBL" id="BAH94897.1"/>
    </source>
</evidence>
<dbReference type="KEGG" id="dosa:Os10g0433700"/>
<name>A0A0P0XUG2_ORYSJ</name>
<dbReference type="Proteomes" id="UP000000763">
    <property type="component" value="Chromosome 10"/>
</dbReference>
<accession>A0A0P0XUG2</accession>
<sequence>MKKQPSSVQWSFQNCTERSLPSETLVDAIVGSNAPQIIFQTGVSVGLARIGISFCRCCALSQWKHGSGEPDSSLLASFISSDRL</sequence>
<gene>
    <name evidence="1" type="ordered locus">Os10g0433700</name>
</gene>
<proteinExistence type="predicted"/>
<reference evidence="2" key="2">
    <citation type="journal article" date="2008" name="Nucleic Acids Res.">
        <title>The rice annotation project database (RAP-DB): 2008 update.</title>
        <authorList>
            <consortium name="The rice annotation project (RAP)"/>
        </authorList>
    </citation>
    <scope>GENOME REANNOTATION</scope>
    <source>
        <strain evidence="2">cv. Nipponbare</strain>
    </source>
</reference>